<gene>
    <name evidence="2" type="ORF">BECKTUN1418D_GA0071000_12765</name>
</gene>
<evidence type="ECO:0000256" key="1">
    <source>
        <dbReference type="SAM" id="MobiDB-lite"/>
    </source>
</evidence>
<protein>
    <submittedName>
        <fullName evidence="2">Uncharacterized protein</fullName>
    </submittedName>
</protein>
<organism evidence="2">
    <name type="scientific">Candidatus Kentrum sp. TUN</name>
    <dbReference type="NCBI Taxonomy" id="2126343"/>
    <lineage>
        <taxon>Bacteria</taxon>
        <taxon>Pseudomonadati</taxon>
        <taxon>Pseudomonadota</taxon>
        <taxon>Gammaproteobacteria</taxon>
        <taxon>Candidatus Kentrum</taxon>
    </lineage>
</organism>
<reference evidence="2" key="1">
    <citation type="submission" date="2019-02" db="EMBL/GenBank/DDBJ databases">
        <authorList>
            <person name="Gruber-Vodicka R. H."/>
            <person name="Seah K. B. B."/>
        </authorList>
    </citation>
    <scope>NUCLEOTIDE SEQUENCE</scope>
    <source>
        <strain evidence="2">BECK_BY1</strain>
    </source>
</reference>
<dbReference type="AlphaFoldDB" id="A0A451AEZ7"/>
<evidence type="ECO:0000313" key="2">
    <source>
        <dbReference type="EMBL" id="VFK64627.1"/>
    </source>
</evidence>
<feature type="region of interest" description="Disordered" evidence="1">
    <location>
        <begin position="1"/>
        <end position="22"/>
    </location>
</feature>
<proteinExistence type="predicted"/>
<sequence length="90" mass="9713">MEHRVSPLHGKSLTKRSKNSLDCHSSLREESYALVRIPIPQDLSLKRDDRGVTEWKPLVPAPAGLGYAATVFGSSGFSVPGGFGSAFFVP</sequence>
<dbReference type="EMBL" id="CAADFX010000276">
    <property type="protein sequence ID" value="VFK64627.1"/>
    <property type="molecule type" value="Genomic_DNA"/>
</dbReference>
<name>A0A451AEZ7_9GAMM</name>
<accession>A0A451AEZ7</accession>